<feature type="chain" id="PRO_5047377057" description="Peptidase inhibitor family I36" evidence="1">
    <location>
        <begin position="32"/>
        <end position="122"/>
    </location>
</feature>
<dbReference type="Gene3D" id="2.60.20.10">
    <property type="entry name" value="Crystallins"/>
    <property type="match status" value="1"/>
</dbReference>
<evidence type="ECO:0000256" key="1">
    <source>
        <dbReference type="SAM" id="SignalP"/>
    </source>
</evidence>
<dbReference type="RefSeq" id="WP_324767633.1">
    <property type="nucleotide sequence ID" value="NZ_BAAATS010000055.1"/>
</dbReference>
<gene>
    <name evidence="2" type="ORF">OKJ48_09780</name>
</gene>
<accession>A0ABU6C772</accession>
<comment type="caution">
    <text evidence="2">The sequence shown here is derived from an EMBL/GenBank/DDBJ whole genome shotgun (WGS) entry which is preliminary data.</text>
</comment>
<evidence type="ECO:0008006" key="4">
    <source>
        <dbReference type="Google" id="ProtNLM"/>
    </source>
</evidence>
<reference evidence="2 3" key="1">
    <citation type="submission" date="2022-10" db="EMBL/GenBank/DDBJ databases">
        <authorList>
            <person name="Xie J."/>
            <person name="Shen N."/>
        </authorList>
    </citation>
    <scope>NUCLEOTIDE SEQUENCE [LARGE SCALE GENOMIC DNA]</scope>
    <source>
        <strain evidence="2 3">DSM 41681</strain>
    </source>
</reference>
<organism evidence="2 3">
    <name type="scientific">Streptomyces kunmingensis</name>
    <dbReference type="NCBI Taxonomy" id="68225"/>
    <lineage>
        <taxon>Bacteria</taxon>
        <taxon>Bacillati</taxon>
        <taxon>Actinomycetota</taxon>
        <taxon>Actinomycetes</taxon>
        <taxon>Kitasatosporales</taxon>
        <taxon>Streptomycetaceae</taxon>
        <taxon>Streptomyces</taxon>
    </lineage>
</organism>
<proteinExistence type="predicted"/>
<keyword evidence="3" id="KW-1185">Reference proteome</keyword>
<dbReference type="Proteomes" id="UP001352223">
    <property type="component" value="Unassembled WGS sequence"/>
</dbReference>
<evidence type="ECO:0000313" key="3">
    <source>
        <dbReference type="Proteomes" id="UP001352223"/>
    </source>
</evidence>
<protein>
    <recommendedName>
        <fullName evidence="4">Peptidase inhibitor family I36</fullName>
    </recommendedName>
</protein>
<evidence type="ECO:0000313" key="2">
    <source>
        <dbReference type="EMBL" id="MEB3960534.1"/>
    </source>
</evidence>
<sequence length="122" mass="13154">MKLAKKAMASAGIAMTAGALIASVTTTPASAAPAASTIKLCQDSYNSSNRCDYEYYAFPNLTNGSDGNFQDSVSYISNYSGRTWCLFTDNNYGGIQGVFQDNYTWNTLSYPYNDSISSGRPC</sequence>
<dbReference type="EMBL" id="JAOZYB010000054">
    <property type="protein sequence ID" value="MEB3960534.1"/>
    <property type="molecule type" value="Genomic_DNA"/>
</dbReference>
<name>A0ABU6C772_9ACTN</name>
<feature type="signal peptide" evidence="1">
    <location>
        <begin position="1"/>
        <end position="31"/>
    </location>
</feature>
<keyword evidence="1" id="KW-0732">Signal</keyword>